<name>A0ABQ8S5B4_PERAM</name>
<accession>A0ABQ8S5B4</accession>
<sequence length="104" mass="11669">MSDKSLVFKNENCHSAKLSKERRTVLLSANSNGTDKLRPLVIGKFAKPRRGQRHKIEISKAYGSTLSSMDSEGSQPSVTVLDAMNWIASEWQDLQSKTRENCSR</sequence>
<comment type="caution">
    <text evidence="2">The sequence shown here is derived from an EMBL/GenBank/DDBJ whole genome shotgun (WGS) entry which is preliminary data.</text>
</comment>
<dbReference type="EMBL" id="JAJSOF020000036">
    <property type="protein sequence ID" value="KAJ4429064.1"/>
    <property type="molecule type" value="Genomic_DNA"/>
</dbReference>
<proteinExistence type="predicted"/>
<gene>
    <name evidence="2" type="ORF">ANN_26064</name>
</gene>
<protein>
    <recommendedName>
        <fullName evidence="1">DDE-1 domain-containing protein</fullName>
    </recommendedName>
</protein>
<dbReference type="Proteomes" id="UP001148838">
    <property type="component" value="Unassembled WGS sequence"/>
</dbReference>
<feature type="domain" description="DDE-1" evidence="1">
    <location>
        <begin position="20"/>
        <end position="54"/>
    </location>
</feature>
<reference evidence="2 3" key="1">
    <citation type="journal article" date="2022" name="Allergy">
        <title>Genome assembly and annotation of Periplaneta americana reveal a comprehensive cockroach allergen profile.</title>
        <authorList>
            <person name="Wang L."/>
            <person name="Xiong Q."/>
            <person name="Saelim N."/>
            <person name="Wang L."/>
            <person name="Nong W."/>
            <person name="Wan A.T."/>
            <person name="Shi M."/>
            <person name="Liu X."/>
            <person name="Cao Q."/>
            <person name="Hui J.H.L."/>
            <person name="Sookrung N."/>
            <person name="Leung T.F."/>
            <person name="Tungtrongchitr A."/>
            <person name="Tsui S.K.W."/>
        </authorList>
    </citation>
    <scope>NUCLEOTIDE SEQUENCE [LARGE SCALE GENOMIC DNA]</scope>
    <source>
        <strain evidence="2">PWHHKU_190912</strain>
    </source>
</reference>
<dbReference type="InterPro" id="IPR004875">
    <property type="entry name" value="DDE_SF_endonuclease_dom"/>
</dbReference>
<evidence type="ECO:0000313" key="2">
    <source>
        <dbReference type="EMBL" id="KAJ4429064.1"/>
    </source>
</evidence>
<evidence type="ECO:0000259" key="1">
    <source>
        <dbReference type="Pfam" id="PF03184"/>
    </source>
</evidence>
<evidence type="ECO:0000313" key="3">
    <source>
        <dbReference type="Proteomes" id="UP001148838"/>
    </source>
</evidence>
<organism evidence="2 3">
    <name type="scientific">Periplaneta americana</name>
    <name type="common">American cockroach</name>
    <name type="synonym">Blatta americana</name>
    <dbReference type="NCBI Taxonomy" id="6978"/>
    <lineage>
        <taxon>Eukaryota</taxon>
        <taxon>Metazoa</taxon>
        <taxon>Ecdysozoa</taxon>
        <taxon>Arthropoda</taxon>
        <taxon>Hexapoda</taxon>
        <taxon>Insecta</taxon>
        <taxon>Pterygota</taxon>
        <taxon>Neoptera</taxon>
        <taxon>Polyneoptera</taxon>
        <taxon>Dictyoptera</taxon>
        <taxon>Blattodea</taxon>
        <taxon>Blattoidea</taxon>
        <taxon>Blattidae</taxon>
        <taxon>Blattinae</taxon>
        <taxon>Periplaneta</taxon>
    </lineage>
</organism>
<keyword evidence="3" id="KW-1185">Reference proteome</keyword>
<dbReference type="Pfam" id="PF03184">
    <property type="entry name" value="DDE_1"/>
    <property type="match status" value="1"/>
</dbReference>